<organism evidence="1 2">
    <name type="scientific">Halocynthiibacter styelae</name>
    <dbReference type="NCBI Taxonomy" id="2761955"/>
    <lineage>
        <taxon>Bacteria</taxon>
        <taxon>Pseudomonadati</taxon>
        <taxon>Pseudomonadota</taxon>
        <taxon>Alphaproteobacteria</taxon>
        <taxon>Rhodobacterales</taxon>
        <taxon>Paracoccaceae</taxon>
        <taxon>Halocynthiibacter</taxon>
    </lineage>
</organism>
<proteinExistence type="predicted"/>
<evidence type="ECO:0000313" key="1">
    <source>
        <dbReference type="EMBL" id="MBI1493040.1"/>
    </source>
</evidence>
<dbReference type="Proteomes" id="UP000640583">
    <property type="component" value="Unassembled WGS sequence"/>
</dbReference>
<comment type="caution">
    <text evidence="1">The sequence shown here is derived from an EMBL/GenBank/DDBJ whole genome shotgun (WGS) entry which is preliminary data.</text>
</comment>
<keyword evidence="2" id="KW-1185">Reference proteome</keyword>
<dbReference type="InterPro" id="IPR019600">
    <property type="entry name" value="Hemin_uptake_protein_HemP"/>
</dbReference>
<accession>A0A8J7LK26</accession>
<dbReference type="Gene3D" id="2.10.70.10">
    <property type="entry name" value="Complement Module, domain 1"/>
    <property type="match status" value="1"/>
</dbReference>
<sequence length="57" mass="6299">MNAIAHPDTRTSTTVPQQQSVYDARLLTQGNPCATILLDDQTYILRITKAGKLILTK</sequence>
<reference evidence="1" key="1">
    <citation type="submission" date="2020-10" db="EMBL/GenBank/DDBJ databases">
        <title>Paenihalocynthiibacter styelae gen. nov., sp. nov., isolated from stalked sea squirt Styela clava.</title>
        <authorList>
            <person name="Kim Y.-O."/>
            <person name="Yoon J.-H."/>
        </authorList>
    </citation>
    <scope>NUCLEOTIDE SEQUENCE</scope>
    <source>
        <strain evidence="1">MYP1-1</strain>
    </source>
</reference>
<protein>
    <submittedName>
        <fullName evidence="1">Hemin uptake protein HemP</fullName>
    </submittedName>
</protein>
<evidence type="ECO:0000313" key="2">
    <source>
        <dbReference type="Proteomes" id="UP000640583"/>
    </source>
</evidence>
<dbReference type="EMBL" id="JADCKQ010000003">
    <property type="protein sequence ID" value="MBI1493040.1"/>
    <property type="molecule type" value="Genomic_DNA"/>
</dbReference>
<dbReference type="Pfam" id="PF10636">
    <property type="entry name" value="hemP"/>
    <property type="match status" value="1"/>
</dbReference>
<gene>
    <name evidence="1" type="ORF">H1D41_05260</name>
</gene>
<dbReference type="RefSeq" id="WP_107497224.1">
    <property type="nucleotide sequence ID" value="NZ_JADCKQ010000003.1"/>
</dbReference>
<dbReference type="AlphaFoldDB" id="A0A8J7LK26"/>
<name>A0A8J7LK26_9RHOB</name>